<gene>
    <name evidence="3" type="ORF">DAPK24_051490</name>
</gene>
<organism evidence="3 4">
    <name type="scientific">Pichia kluyveri</name>
    <name type="common">Yeast</name>
    <dbReference type="NCBI Taxonomy" id="36015"/>
    <lineage>
        <taxon>Eukaryota</taxon>
        <taxon>Fungi</taxon>
        <taxon>Dikarya</taxon>
        <taxon>Ascomycota</taxon>
        <taxon>Saccharomycotina</taxon>
        <taxon>Pichiomycetes</taxon>
        <taxon>Pichiales</taxon>
        <taxon>Pichiaceae</taxon>
        <taxon>Pichia</taxon>
    </lineage>
</organism>
<evidence type="ECO:0000313" key="3">
    <source>
        <dbReference type="EMBL" id="GMM48551.1"/>
    </source>
</evidence>
<keyword evidence="1" id="KW-0472">Membrane</keyword>
<accession>A0AAV5RD70</accession>
<protein>
    <recommendedName>
        <fullName evidence="2">GOLD domain-containing protein</fullName>
    </recommendedName>
</protein>
<dbReference type="Proteomes" id="UP001378960">
    <property type="component" value="Unassembled WGS sequence"/>
</dbReference>
<feature type="transmembrane region" description="Helical" evidence="1">
    <location>
        <begin position="238"/>
        <end position="261"/>
    </location>
</feature>
<proteinExistence type="predicted"/>
<evidence type="ECO:0000259" key="2">
    <source>
        <dbReference type="Pfam" id="PF01105"/>
    </source>
</evidence>
<comment type="caution">
    <text evidence="3">The sequence shown here is derived from an EMBL/GenBank/DDBJ whole genome shotgun (WGS) entry which is preliminary data.</text>
</comment>
<evidence type="ECO:0000313" key="4">
    <source>
        <dbReference type="Proteomes" id="UP001378960"/>
    </source>
</evidence>
<dbReference type="InterPro" id="IPR009038">
    <property type="entry name" value="GOLD_dom"/>
</dbReference>
<keyword evidence="4" id="KW-1185">Reference proteome</keyword>
<sequence>MEITESKNGDRDLLSDIDLVHQKMYSLNDLNDIKNSKILDDFNNQISKIINNYLINNSCLRFYLHEYSTLENVLNMKNSKINNGLLVSINVDFSDTDFHIDQNRQTININILDKDGNTLRRINKINNDKLNLLIDYPIHSENLEIYNQQYFDFCFENLKHDKSWNSVINSIFAKLDLSFGMETIKEKYKESSVYINDISSKLDKIYLEIDAITDQLVENLKTSEPLLRNKNEDTLEKYMKYVIITLIIYIIVNICQISWLIRYLKSHGLI</sequence>
<name>A0AAV5RD70_PICKL</name>
<keyword evidence="1" id="KW-0812">Transmembrane</keyword>
<keyword evidence="1" id="KW-1133">Transmembrane helix</keyword>
<dbReference type="EMBL" id="BTGB01000009">
    <property type="protein sequence ID" value="GMM48551.1"/>
    <property type="molecule type" value="Genomic_DNA"/>
</dbReference>
<feature type="domain" description="GOLD" evidence="2">
    <location>
        <begin position="84"/>
        <end position="264"/>
    </location>
</feature>
<dbReference type="Pfam" id="PF01105">
    <property type="entry name" value="EMP24_GP25L"/>
    <property type="match status" value="1"/>
</dbReference>
<dbReference type="AlphaFoldDB" id="A0AAV5RD70"/>
<evidence type="ECO:0000256" key="1">
    <source>
        <dbReference type="SAM" id="Phobius"/>
    </source>
</evidence>
<reference evidence="3 4" key="1">
    <citation type="journal article" date="2023" name="Elife">
        <title>Identification of key yeast species and microbe-microbe interactions impacting larval growth of Drosophila in the wild.</title>
        <authorList>
            <person name="Mure A."/>
            <person name="Sugiura Y."/>
            <person name="Maeda R."/>
            <person name="Honda K."/>
            <person name="Sakurai N."/>
            <person name="Takahashi Y."/>
            <person name="Watada M."/>
            <person name="Katoh T."/>
            <person name="Gotoh A."/>
            <person name="Gotoh Y."/>
            <person name="Taniguchi I."/>
            <person name="Nakamura K."/>
            <person name="Hayashi T."/>
            <person name="Katayama T."/>
            <person name="Uemura T."/>
            <person name="Hattori Y."/>
        </authorList>
    </citation>
    <scope>NUCLEOTIDE SEQUENCE [LARGE SCALE GENOMIC DNA]</scope>
    <source>
        <strain evidence="3 4">PK-24</strain>
    </source>
</reference>